<dbReference type="SUPFAM" id="SSF50621">
    <property type="entry name" value="Alanine racemase C-terminal domain-like"/>
    <property type="match status" value="1"/>
</dbReference>
<dbReference type="InterPro" id="IPR000821">
    <property type="entry name" value="Ala_racemase"/>
</dbReference>
<feature type="binding site" evidence="4 6">
    <location>
        <position position="327"/>
    </location>
    <ligand>
        <name>substrate</name>
    </ligand>
</feature>
<evidence type="ECO:0000256" key="4">
    <source>
        <dbReference type="HAMAP-Rule" id="MF_01201"/>
    </source>
</evidence>
<dbReference type="PANTHER" id="PTHR30511:SF0">
    <property type="entry name" value="ALANINE RACEMASE, CATABOLIC-RELATED"/>
    <property type="match status" value="1"/>
</dbReference>
<dbReference type="UniPathway" id="UPA00042">
    <property type="reaction ID" value="UER00497"/>
</dbReference>
<dbReference type="EMBL" id="CP001854">
    <property type="protein sequence ID" value="ADB50314.1"/>
    <property type="molecule type" value="Genomic_DNA"/>
</dbReference>
<organism evidence="8 9">
    <name type="scientific">Conexibacter woesei (strain DSM 14684 / CCUG 47730 / CIP 108061 / JCM 11494 / NBRC 100937 / ID131577)</name>
    <dbReference type="NCBI Taxonomy" id="469383"/>
    <lineage>
        <taxon>Bacteria</taxon>
        <taxon>Bacillati</taxon>
        <taxon>Actinomycetota</taxon>
        <taxon>Thermoleophilia</taxon>
        <taxon>Solirubrobacterales</taxon>
        <taxon>Conexibacteraceae</taxon>
        <taxon>Conexibacter</taxon>
    </lineage>
</organism>
<dbReference type="PROSITE" id="PS00395">
    <property type="entry name" value="ALANINE_RACEMASE"/>
    <property type="match status" value="1"/>
</dbReference>
<dbReference type="GO" id="GO:0009252">
    <property type="term" value="P:peptidoglycan biosynthetic process"/>
    <property type="evidence" value="ECO:0007669"/>
    <property type="project" value="TreeGrafter"/>
</dbReference>
<feature type="active site" description="Proton acceptor; specific for L-alanine" evidence="4">
    <location>
        <position position="279"/>
    </location>
</feature>
<evidence type="ECO:0000259" key="7">
    <source>
        <dbReference type="SMART" id="SM01005"/>
    </source>
</evidence>
<dbReference type="Gene3D" id="3.20.20.10">
    <property type="entry name" value="Alanine racemase"/>
    <property type="match status" value="1"/>
</dbReference>
<comment type="catalytic activity">
    <reaction evidence="4">
        <text>L-alanine = D-alanine</text>
        <dbReference type="Rhea" id="RHEA:20249"/>
        <dbReference type="ChEBI" id="CHEBI:57416"/>
        <dbReference type="ChEBI" id="CHEBI:57972"/>
        <dbReference type="EC" id="5.1.1.1"/>
    </reaction>
</comment>
<dbReference type="InterPro" id="IPR020622">
    <property type="entry name" value="Ala_racemase_pyridoxalP-BS"/>
</dbReference>
<evidence type="ECO:0000256" key="3">
    <source>
        <dbReference type="ARBA" id="ARBA00023235"/>
    </source>
</evidence>
<protein>
    <recommendedName>
        <fullName evidence="4">Alanine racemase</fullName>
        <ecNumber evidence="4">5.1.1.1</ecNumber>
    </recommendedName>
</protein>
<keyword evidence="3 4" id="KW-0413">Isomerase</keyword>
<comment type="cofactor">
    <cofactor evidence="1 4 5">
        <name>pyridoxal 5'-phosphate</name>
        <dbReference type="ChEBI" id="CHEBI:597326"/>
    </cofactor>
</comment>
<dbReference type="GO" id="GO:0008784">
    <property type="term" value="F:alanine racemase activity"/>
    <property type="evidence" value="ECO:0007669"/>
    <property type="project" value="UniProtKB-UniRule"/>
</dbReference>
<evidence type="ECO:0000256" key="2">
    <source>
        <dbReference type="ARBA" id="ARBA00022898"/>
    </source>
</evidence>
<dbReference type="STRING" id="469383.Cwoe_1888"/>
<dbReference type="HAMAP" id="MF_01201">
    <property type="entry name" value="Ala_racemase"/>
    <property type="match status" value="1"/>
</dbReference>
<dbReference type="Proteomes" id="UP000008229">
    <property type="component" value="Chromosome"/>
</dbReference>
<dbReference type="InterPro" id="IPR011079">
    <property type="entry name" value="Ala_racemase_C"/>
</dbReference>
<feature type="binding site" evidence="4 6">
    <location>
        <position position="151"/>
    </location>
    <ligand>
        <name>substrate</name>
    </ligand>
</feature>
<sequence>MTGGTPVVDPADMALRALARVNLAAIERNCALIRREIGADVALCAAVKANGYGHGAVQSARAAVAGGATWLAVATGGEAAELRAARLDARLIVLGALAPEELDEALDADADVVAWNERFVEQLATAAGARAAATAAPPIRVHLKLDVGMGRLGTRDADELLRVADRVAAAPGLELAGAMTHFPCADEDVALTRGQLAAFTAFGERLRAAHPGVLLHAANSAAALALPESRLDLVRCGIAVYGLSPWEDDATAHGLEPALELRSWVAALKPLAAGETVGYGARFRAQAPTWIATLPIGYGDGVRRGWERDGVALLGGRRRPLVGRVSMDNVTVDVGPEPGVALGDPAILIGAAGEERLTAEEVARRLGTINYEVVTALSARVVRAYHRDGAPA</sequence>
<dbReference type="KEGG" id="cwo:Cwoe_1888"/>
<dbReference type="InterPro" id="IPR029066">
    <property type="entry name" value="PLP-binding_barrel"/>
</dbReference>
<gene>
    <name evidence="8" type="ordered locus">Cwoe_1888</name>
</gene>
<dbReference type="Pfam" id="PF01168">
    <property type="entry name" value="Ala_racemase_N"/>
    <property type="match status" value="1"/>
</dbReference>
<evidence type="ECO:0000256" key="5">
    <source>
        <dbReference type="PIRSR" id="PIRSR600821-50"/>
    </source>
</evidence>
<dbReference type="GO" id="GO:0030170">
    <property type="term" value="F:pyridoxal phosphate binding"/>
    <property type="evidence" value="ECO:0007669"/>
    <property type="project" value="UniProtKB-UniRule"/>
</dbReference>
<comment type="function">
    <text evidence="4">Catalyzes the interconversion of L-alanine and D-alanine. May also act on other amino acids.</text>
</comment>
<evidence type="ECO:0000313" key="8">
    <source>
        <dbReference type="EMBL" id="ADB50314.1"/>
    </source>
</evidence>
<dbReference type="eggNOG" id="COG0787">
    <property type="taxonomic scope" value="Bacteria"/>
</dbReference>
<feature type="modified residue" description="N6-(pyridoxal phosphate)lysine" evidence="4 5">
    <location>
        <position position="48"/>
    </location>
</feature>
<dbReference type="EC" id="5.1.1.1" evidence="4"/>
<reference evidence="9" key="2">
    <citation type="submission" date="2010-01" db="EMBL/GenBank/DDBJ databases">
        <title>The complete genome of Conexibacter woesei DSM 14684.</title>
        <authorList>
            <consortium name="US DOE Joint Genome Institute (JGI-PGF)"/>
            <person name="Lucas S."/>
            <person name="Copeland A."/>
            <person name="Lapidus A."/>
            <person name="Glavina del Rio T."/>
            <person name="Dalin E."/>
            <person name="Tice H."/>
            <person name="Bruce D."/>
            <person name="Goodwin L."/>
            <person name="Pitluck S."/>
            <person name="Kyrpides N."/>
            <person name="Mavromatis K."/>
            <person name="Ivanova N."/>
            <person name="Mikhailova N."/>
            <person name="Chertkov O."/>
            <person name="Brettin T."/>
            <person name="Detter J.C."/>
            <person name="Han C."/>
            <person name="Larimer F."/>
            <person name="Land M."/>
            <person name="Hauser L."/>
            <person name="Markowitz V."/>
            <person name="Cheng J.-F."/>
            <person name="Hugenholtz P."/>
            <person name="Woyke T."/>
            <person name="Wu D."/>
            <person name="Pukall R."/>
            <person name="Steenblock K."/>
            <person name="Schneider S."/>
            <person name="Klenk H.-P."/>
            <person name="Eisen J.A."/>
        </authorList>
    </citation>
    <scope>NUCLEOTIDE SEQUENCE [LARGE SCALE GENOMIC DNA]</scope>
    <source>
        <strain evidence="9">DSM 14684 / CIP 108061 / JCM 11494 / NBRC 100937 / ID131577</strain>
    </source>
</reference>
<dbReference type="PANTHER" id="PTHR30511">
    <property type="entry name" value="ALANINE RACEMASE"/>
    <property type="match status" value="1"/>
</dbReference>
<comment type="pathway">
    <text evidence="4">Amino-acid biosynthesis; D-alanine biosynthesis; D-alanine from L-alanine: step 1/1.</text>
</comment>
<dbReference type="Gene3D" id="2.40.37.10">
    <property type="entry name" value="Lyase, Ornithine Decarboxylase, Chain A, domain 1"/>
    <property type="match status" value="1"/>
</dbReference>
<dbReference type="PRINTS" id="PR00992">
    <property type="entry name" value="ALARACEMASE"/>
</dbReference>
<evidence type="ECO:0000256" key="1">
    <source>
        <dbReference type="ARBA" id="ARBA00001933"/>
    </source>
</evidence>
<dbReference type="NCBIfam" id="TIGR00492">
    <property type="entry name" value="alr"/>
    <property type="match status" value="1"/>
</dbReference>
<proteinExistence type="inferred from homology"/>
<feature type="active site" description="Proton acceptor; specific for D-alanine" evidence="4">
    <location>
        <position position="48"/>
    </location>
</feature>
<dbReference type="HOGENOM" id="CLU_028393_2_2_11"/>
<dbReference type="GO" id="GO:0030632">
    <property type="term" value="P:D-alanine biosynthetic process"/>
    <property type="evidence" value="ECO:0007669"/>
    <property type="project" value="UniProtKB-UniRule"/>
</dbReference>
<evidence type="ECO:0000256" key="6">
    <source>
        <dbReference type="PIRSR" id="PIRSR600821-52"/>
    </source>
</evidence>
<name>D3F334_CONWI</name>
<keyword evidence="9" id="KW-1185">Reference proteome</keyword>
<dbReference type="InterPro" id="IPR001608">
    <property type="entry name" value="Ala_racemase_N"/>
</dbReference>
<dbReference type="SUPFAM" id="SSF51419">
    <property type="entry name" value="PLP-binding barrel"/>
    <property type="match status" value="1"/>
</dbReference>
<reference evidence="8 9" key="1">
    <citation type="journal article" date="2010" name="Stand. Genomic Sci.">
        <title>Complete genome sequence of Conexibacter woesei type strain (ID131577).</title>
        <authorList>
            <person name="Pukall R."/>
            <person name="Lapidus A."/>
            <person name="Glavina Del Rio T."/>
            <person name="Copeland A."/>
            <person name="Tice H."/>
            <person name="Cheng J.-F."/>
            <person name="Lucas S."/>
            <person name="Chen F."/>
            <person name="Nolan M."/>
            <person name="Bruce D."/>
            <person name="Goodwin L."/>
            <person name="Pitluck S."/>
            <person name="Mavromatis K."/>
            <person name="Ivanova N."/>
            <person name="Ovchinnikova G."/>
            <person name="Pati A."/>
            <person name="Chen A."/>
            <person name="Palaniappan K."/>
            <person name="Land M."/>
            <person name="Hauser L."/>
            <person name="Chang Y.-J."/>
            <person name="Jeffries C.D."/>
            <person name="Chain P."/>
            <person name="Meincke L."/>
            <person name="Sims D."/>
            <person name="Brettin T."/>
            <person name="Detter J.C."/>
            <person name="Rohde M."/>
            <person name="Goeker M."/>
            <person name="Bristow J."/>
            <person name="Eisen J.A."/>
            <person name="Markowitz V."/>
            <person name="Kyrpides N.C."/>
            <person name="Klenk H.-P."/>
            <person name="Hugenholtz P."/>
        </authorList>
    </citation>
    <scope>NUCLEOTIDE SEQUENCE [LARGE SCALE GENOMIC DNA]</scope>
    <source>
        <strain evidence="9">DSM 14684 / CIP 108061 / JCM 11494 / NBRC 100937 / ID131577</strain>
    </source>
</reference>
<dbReference type="CDD" id="cd00430">
    <property type="entry name" value="PLPDE_III_AR"/>
    <property type="match status" value="1"/>
</dbReference>
<feature type="domain" description="Alanine racemase C-terminal" evidence="7">
    <location>
        <begin position="258"/>
        <end position="386"/>
    </location>
</feature>
<evidence type="ECO:0000313" key="9">
    <source>
        <dbReference type="Proteomes" id="UP000008229"/>
    </source>
</evidence>
<dbReference type="Pfam" id="PF00842">
    <property type="entry name" value="Ala_racemase_C"/>
    <property type="match status" value="1"/>
</dbReference>
<comment type="similarity">
    <text evidence="4">Belongs to the alanine racemase family.</text>
</comment>
<dbReference type="FunFam" id="3.20.20.10:FF:000002">
    <property type="entry name" value="Alanine racemase"/>
    <property type="match status" value="1"/>
</dbReference>
<dbReference type="SMART" id="SM01005">
    <property type="entry name" value="Ala_racemase_C"/>
    <property type="match status" value="1"/>
</dbReference>
<dbReference type="InterPro" id="IPR009006">
    <property type="entry name" value="Ala_racemase/Decarboxylase_C"/>
</dbReference>
<dbReference type="GO" id="GO:0005829">
    <property type="term" value="C:cytosol"/>
    <property type="evidence" value="ECO:0007669"/>
    <property type="project" value="TreeGrafter"/>
</dbReference>
<dbReference type="AlphaFoldDB" id="D3F334"/>
<accession>D3F334</accession>
<keyword evidence="2 4" id="KW-0663">Pyridoxal phosphate</keyword>